<dbReference type="Gene3D" id="3.30.70.100">
    <property type="match status" value="1"/>
</dbReference>
<sequence>MTTPLVTLWCTLHPASGRESELRQVLLDLAAKVREVENTCLRYEVFEKTEDLDGVRKVTGRQTDWPFNLSAKGPETLFRGTGPKSIPINDEVDKPLLPDGRRPIYCDKGELTDRGRASTMELGRQLRRLYIDRLDFMPRTLDIGTVYLRSTQYQRTFVSLQHLFRGLYPPEFVGGRQADVVVAVADPRHETLLPPEDYDERFAALLGEFTRRAAMKWNSSLEMRFVNSQIGRWMPGGGPVMVDSQPLKLHGVLDTMTAVAAAPRPQDFLPPEFLDPGLRAIMEKICAEEEFAGYVHSKEFRSLGVGNMLQEVIQRMSATMHRTDQPHAGGKDERRMFLFACHDSTIAGTLASLGVMKDPDWFWPPYTAYITIELFRYVGPREGGLVAHDSTNEAKDAGSWFIRLNYQGKPVVIPGCVEKGNYLLGCEGVYTFEAVRDLIDEFAPGEEGPCFVTTAERKKLPRI</sequence>
<dbReference type="STRING" id="759273.H1V478"/>
<accession>H1V478</accession>
<dbReference type="SUPFAM" id="SSF53254">
    <property type="entry name" value="Phosphoglycerate mutase-like"/>
    <property type="match status" value="1"/>
</dbReference>
<evidence type="ECO:0000313" key="4">
    <source>
        <dbReference type="Proteomes" id="UP000007174"/>
    </source>
</evidence>
<dbReference type="Pfam" id="PF00328">
    <property type="entry name" value="His_Phos_2"/>
    <property type="match status" value="2"/>
</dbReference>
<reference evidence="4" key="1">
    <citation type="journal article" date="2012" name="Nat. Genet.">
        <title>Lifestyle transitions in plant pathogenic Colletotrichum fungi deciphered by genome and transcriptome analyses.</title>
        <authorList>
            <person name="O'Connell R.J."/>
            <person name="Thon M.R."/>
            <person name="Hacquard S."/>
            <person name="Amyotte S.G."/>
            <person name="Kleemann J."/>
            <person name="Torres M.F."/>
            <person name="Damm U."/>
            <person name="Buiate E.A."/>
            <person name="Epstein L."/>
            <person name="Alkan N."/>
            <person name="Altmueller J."/>
            <person name="Alvarado-Balderrama L."/>
            <person name="Bauser C.A."/>
            <person name="Becker C."/>
            <person name="Birren B.W."/>
            <person name="Chen Z."/>
            <person name="Choi J."/>
            <person name="Crouch J.A."/>
            <person name="Duvick J.P."/>
            <person name="Farman M.A."/>
            <person name="Gan P."/>
            <person name="Heiman D."/>
            <person name="Henrissat B."/>
            <person name="Howard R.J."/>
            <person name="Kabbage M."/>
            <person name="Koch C."/>
            <person name="Kracher B."/>
            <person name="Kubo Y."/>
            <person name="Law A.D."/>
            <person name="Lebrun M.-H."/>
            <person name="Lee Y.-H."/>
            <person name="Miyara I."/>
            <person name="Moore N."/>
            <person name="Neumann U."/>
            <person name="Nordstroem K."/>
            <person name="Panaccione D.G."/>
            <person name="Panstruga R."/>
            <person name="Place M."/>
            <person name="Proctor R.H."/>
            <person name="Prusky D."/>
            <person name="Rech G."/>
            <person name="Reinhardt R."/>
            <person name="Rollins J.A."/>
            <person name="Rounsley S."/>
            <person name="Schardl C.L."/>
            <person name="Schwartz D.C."/>
            <person name="Shenoy N."/>
            <person name="Shirasu K."/>
            <person name="Sikhakolli U.R."/>
            <person name="Stueber K."/>
            <person name="Sukno S.A."/>
            <person name="Sweigard J.A."/>
            <person name="Takano Y."/>
            <person name="Takahara H."/>
            <person name="Trail F."/>
            <person name="van der Does H.C."/>
            <person name="Voll L.M."/>
            <person name="Will I."/>
            <person name="Young S."/>
            <person name="Zeng Q."/>
            <person name="Zhang J."/>
            <person name="Zhou S."/>
            <person name="Dickman M.B."/>
            <person name="Schulze-Lefert P."/>
            <person name="Ver Loren van Themaat E."/>
            <person name="Ma L.-J."/>
            <person name="Vaillancourt L.J."/>
        </authorList>
    </citation>
    <scope>NUCLEOTIDE SEQUENCE [LARGE SCALE GENOMIC DNA]</scope>
    <source>
        <strain evidence="4">IMI 349063</strain>
    </source>
</reference>
<evidence type="ECO:0000313" key="3">
    <source>
        <dbReference type="EMBL" id="CCF35030.1"/>
    </source>
</evidence>
<evidence type="ECO:0000256" key="2">
    <source>
        <dbReference type="ARBA" id="ARBA00022801"/>
    </source>
</evidence>
<dbReference type="Gene3D" id="3.40.50.1240">
    <property type="entry name" value="Phosphoglycerate mutase-like"/>
    <property type="match status" value="1"/>
</dbReference>
<dbReference type="InterPro" id="IPR000560">
    <property type="entry name" value="His_Pase_clade-2"/>
</dbReference>
<name>H1V478_COLHI</name>
<gene>
    <name evidence="3" type="ORF">CH063_01235</name>
</gene>
<dbReference type="PANTHER" id="PTHR11567">
    <property type="entry name" value="ACID PHOSPHATASE-RELATED"/>
    <property type="match status" value="1"/>
</dbReference>
<proteinExistence type="inferred from homology"/>
<dbReference type="VEuPathDB" id="FungiDB:CH63R_01793"/>
<dbReference type="eggNOG" id="KOG3720">
    <property type="taxonomic scope" value="Eukaryota"/>
</dbReference>
<comment type="similarity">
    <text evidence="1">Belongs to the histidine acid phosphatase family.</text>
</comment>
<dbReference type="AlphaFoldDB" id="H1V478"/>
<organism evidence="3 4">
    <name type="scientific">Colletotrichum higginsianum (strain IMI 349063)</name>
    <name type="common">Crucifer anthracnose fungus</name>
    <dbReference type="NCBI Taxonomy" id="759273"/>
    <lineage>
        <taxon>Eukaryota</taxon>
        <taxon>Fungi</taxon>
        <taxon>Dikarya</taxon>
        <taxon>Ascomycota</taxon>
        <taxon>Pezizomycotina</taxon>
        <taxon>Sordariomycetes</taxon>
        <taxon>Hypocreomycetidae</taxon>
        <taxon>Glomerellales</taxon>
        <taxon>Glomerellaceae</taxon>
        <taxon>Colletotrichum</taxon>
        <taxon>Colletotrichum destructivum species complex</taxon>
    </lineage>
</organism>
<dbReference type="PANTHER" id="PTHR11567:SF110">
    <property type="entry name" value="2-PHOSPHOXYLOSE PHOSPHATASE 1"/>
    <property type="match status" value="1"/>
</dbReference>
<evidence type="ECO:0000256" key="1">
    <source>
        <dbReference type="ARBA" id="ARBA00005375"/>
    </source>
</evidence>
<dbReference type="HOGENOM" id="CLU_590528_0_0_1"/>
<dbReference type="InterPro" id="IPR029033">
    <property type="entry name" value="His_PPase_superfam"/>
</dbReference>
<dbReference type="GO" id="GO:0016791">
    <property type="term" value="F:phosphatase activity"/>
    <property type="evidence" value="ECO:0007669"/>
    <property type="project" value="TreeGrafter"/>
</dbReference>
<protein>
    <submittedName>
        <fullName evidence="3">Acid phosphatase</fullName>
    </submittedName>
</protein>
<dbReference type="CDD" id="cd07061">
    <property type="entry name" value="HP_HAP_like"/>
    <property type="match status" value="1"/>
</dbReference>
<dbReference type="Proteomes" id="UP000007174">
    <property type="component" value="Unassembled WGS sequence"/>
</dbReference>
<keyword evidence="2" id="KW-0378">Hydrolase</keyword>
<dbReference type="EMBL" id="CACQ02001369">
    <property type="protein sequence ID" value="CCF35030.1"/>
    <property type="molecule type" value="Genomic_DNA"/>
</dbReference>
<dbReference type="InterPro" id="IPR050645">
    <property type="entry name" value="Histidine_acid_phosphatase"/>
</dbReference>